<sequence length="233" mass="27648">MTQLQPWHNDVVLEFIEHYRNEQLLWDPKHPHHKNKAEVNEAWERIQSGMSIQCSVVELKKKKESLMTSFRMHYRRKQAAYPKEYRISWFAYPLMESFLGDVYVPECSKINTEPEYYPSSSEHQYAQNIQNTSMERNPLPTTPATVRKHRYPQQSVNKSPETSYKKPFNASASYDRNDMDECELYGQLLAKKLRRLDEHQRDVAMHEIDNIIFRVKMSNCPSQQPQSTSYISP</sequence>
<dbReference type="PROSITE" id="PS51029">
    <property type="entry name" value="MADF"/>
    <property type="match status" value="1"/>
</dbReference>
<reference evidence="3" key="1">
    <citation type="submission" date="2015-09" db="EMBL/GenBank/DDBJ databases">
        <title>De novo assembly of Pectinophora gossypiella (Pink Bollworm) gut transcriptome.</title>
        <authorList>
            <person name="Tassone E.E."/>
        </authorList>
    </citation>
    <scope>NUCLEOTIDE SEQUENCE</scope>
</reference>
<proteinExistence type="predicted"/>
<feature type="region of interest" description="Disordered" evidence="1">
    <location>
        <begin position="133"/>
        <end position="172"/>
    </location>
</feature>
<dbReference type="Pfam" id="PF10545">
    <property type="entry name" value="MADF_DNA_bdg"/>
    <property type="match status" value="1"/>
</dbReference>
<dbReference type="InterPro" id="IPR006578">
    <property type="entry name" value="MADF-dom"/>
</dbReference>
<feature type="non-terminal residue" evidence="3">
    <location>
        <position position="233"/>
    </location>
</feature>
<feature type="compositionally biased region" description="Polar residues" evidence="1">
    <location>
        <begin position="152"/>
        <end position="162"/>
    </location>
</feature>
<name>A0A1E1WDB8_PECGO</name>
<feature type="domain" description="MADF" evidence="2">
    <location>
        <begin position="14"/>
        <end position="104"/>
    </location>
</feature>
<dbReference type="PANTHER" id="PTHR21505:SF12">
    <property type="entry name" value="MADF DOMAIN-CONTAINING PROTEIN-RELATED"/>
    <property type="match status" value="1"/>
</dbReference>
<evidence type="ECO:0000259" key="2">
    <source>
        <dbReference type="PROSITE" id="PS51029"/>
    </source>
</evidence>
<dbReference type="OrthoDB" id="7413698at2759"/>
<protein>
    <recommendedName>
        <fullName evidence="2">MADF domain-containing protein</fullName>
    </recommendedName>
</protein>
<evidence type="ECO:0000256" key="1">
    <source>
        <dbReference type="SAM" id="MobiDB-lite"/>
    </source>
</evidence>
<accession>A0A1E1WDB8</accession>
<dbReference type="AlphaFoldDB" id="A0A1E1WDB8"/>
<dbReference type="SMART" id="SM00595">
    <property type="entry name" value="MADF"/>
    <property type="match status" value="1"/>
</dbReference>
<dbReference type="EMBL" id="GDQN01006052">
    <property type="protein sequence ID" value="JAT85002.1"/>
    <property type="molecule type" value="Transcribed_RNA"/>
</dbReference>
<evidence type="ECO:0000313" key="3">
    <source>
        <dbReference type="EMBL" id="JAT85002.1"/>
    </source>
</evidence>
<gene>
    <name evidence="3" type="ORF">g.16978</name>
</gene>
<organism evidence="3">
    <name type="scientific">Pectinophora gossypiella</name>
    <name type="common">Cotton pink bollworm</name>
    <name type="synonym">Depressaria gossypiella</name>
    <dbReference type="NCBI Taxonomy" id="13191"/>
    <lineage>
        <taxon>Eukaryota</taxon>
        <taxon>Metazoa</taxon>
        <taxon>Ecdysozoa</taxon>
        <taxon>Arthropoda</taxon>
        <taxon>Hexapoda</taxon>
        <taxon>Insecta</taxon>
        <taxon>Pterygota</taxon>
        <taxon>Neoptera</taxon>
        <taxon>Endopterygota</taxon>
        <taxon>Lepidoptera</taxon>
        <taxon>Glossata</taxon>
        <taxon>Ditrysia</taxon>
        <taxon>Gelechioidea</taxon>
        <taxon>Gelechiidae</taxon>
        <taxon>Apatetrinae</taxon>
        <taxon>Pectinophora</taxon>
    </lineage>
</organism>
<dbReference type="PANTHER" id="PTHR21505">
    <property type="entry name" value="MADF DOMAIN-CONTAINING PROTEIN-RELATED"/>
    <property type="match status" value="1"/>
</dbReference>